<comment type="caution">
    <text evidence="2">The sequence shown here is derived from an EMBL/GenBank/DDBJ whole genome shotgun (WGS) entry which is preliminary data.</text>
</comment>
<feature type="compositionally biased region" description="Low complexity" evidence="1">
    <location>
        <begin position="1"/>
        <end position="12"/>
    </location>
</feature>
<evidence type="ECO:0000256" key="1">
    <source>
        <dbReference type="SAM" id="MobiDB-lite"/>
    </source>
</evidence>
<organism evidence="2 3">
    <name type="scientific">Caerostris extrusa</name>
    <name type="common">Bark spider</name>
    <name type="synonym">Caerostris bankana</name>
    <dbReference type="NCBI Taxonomy" id="172846"/>
    <lineage>
        <taxon>Eukaryota</taxon>
        <taxon>Metazoa</taxon>
        <taxon>Ecdysozoa</taxon>
        <taxon>Arthropoda</taxon>
        <taxon>Chelicerata</taxon>
        <taxon>Arachnida</taxon>
        <taxon>Araneae</taxon>
        <taxon>Araneomorphae</taxon>
        <taxon>Entelegynae</taxon>
        <taxon>Araneoidea</taxon>
        <taxon>Araneidae</taxon>
        <taxon>Caerostris</taxon>
    </lineage>
</organism>
<proteinExistence type="predicted"/>
<reference evidence="2 3" key="1">
    <citation type="submission" date="2021-06" db="EMBL/GenBank/DDBJ databases">
        <title>Caerostris extrusa draft genome.</title>
        <authorList>
            <person name="Kono N."/>
            <person name="Arakawa K."/>
        </authorList>
    </citation>
    <scope>NUCLEOTIDE SEQUENCE [LARGE SCALE GENOMIC DNA]</scope>
</reference>
<accession>A0AAV4V986</accession>
<sequence>MRKQQKGQGPPQLQYRLRSAKELSHRRPTRTPNFQRRSYNRRMEAKYHLTRSTNEEMTNRLSIKIPTTTHSNAIEINETPNSPNADLSQQELLDKDGFIFPLKHLQEKQRSLLQLLPS</sequence>
<dbReference type="AlphaFoldDB" id="A0AAV4V986"/>
<feature type="region of interest" description="Disordered" evidence="1">
    <location>
        <begin position="1"/>
        <end position="40"/>
    </location>
</feature>
<keyword evidence="3" id="KW-1185">Reference proteome</keyword>
<protein>
    <submittedName>
        <fullName evidence="2">Uncharacterized protein</fullName>
    </submittedName>
</protein>
<gene>
    <name evidence="2" type="ORF">CEXT_642301</name>
</gene>
<dbReference type="Proteomes" id="UP001054945">
    <property type="component" value="Unassembled WGS sequence"/>
</dbReference>
<dbReference type="EMBL" id="BPLR01014102">
    <property type="protein sequence ID" value="GIY66243.1"/>
    <property type="molecule type" value="Genomic_DNA"/>
</dbReference>
<evidence type="ECO:0000313" key="3">
    <source>
        <dbReference type="Proteomes" id="UP001054945"/>
    </source>
</evidence>
<name>A0AAV4V986_CAEEX</name>
<evidence type="ECO:0000313" key="2">
    <source>
        <dbReference type="EMBL" id="GIY66243.1"/>
    </source>
</evidence>